<keyword evidence="2" id="KW-0812">Transmembrane</keyword>
<dbReference type="EMBL" id="MU793283">
    <property type="protein sequence ID" value="KAJ3787912.1"/>
    <property type="molecule type" value="Genomic_DNA"/>
</dbReference>
<evidence type="ECO:0000256" key="2">
    <source>
        <dbReference type="SAM" id="Phobius"/>
    </source>
</evidence>
<evidence type="ECO:0000256" key="1">
    <source>
        <dbReference type="SAM" id="MobiDB-lite"/>
    </source>
</evidence>
<comment type="caution">
    <text evidence="3">The sequence shown here is derived from an EMBL/GenBank/DDBJ whole genome shotgun (WGS) entry which is preliminary data.</text>
</comment>
<feature type="transmembrane region" description="Helical" evidence="2">
    <location>
        <begin position="49"/>
        <end position="71"/>
    </location>
</feature>
<dbReference type="AlphaFoldDB" id="A0AA38L5T7"/>
<keyword evidence="4" id="KW-1185">Reference proteome</keyword>
<feature type="region of interest" description="Disordered" evidence="1">
    <location>
        <begin position="80"/>
        <end position="100"/>
    </location>
</feature>
<feature type="transmembrane region" description="Helical" evidence="2">
    <location>
        <begin position="20"/>
        <end position="37"/>
    </location>
</feature>
<evidence type="ECO:0000313" key="3">
    <source>
        <dbReference type="EMBL" id="KAJ3787912.1"/>
    </source>
</evidence>
<proteinExistence type="predicted"/>
<sequence length="462" mass="52008">MSYFTTSFAFARHILDDHPAQTVSIAAMLVIVSLLYANDGPLVARAQGLGVVVLLPFGFKVTFIYFLVYIVCASYRATPPSTHTSDPARQAVSETAPDTDWRPMTPTLGKRYLRPLTIQLSVTDGWSIDVNFSLERPHVVFGDYHIDFARWVNPNLEKHFRTQASRVFTEFTVNPSWDLNTSTVRYNKRNWDAQFKVKYHEHRAISVYEFSLTQEQIALPLKAIPPQFRKGGAGGLESWYIKAPSFFEFQRFVRNALCPERMMDDIHGDFEEIPSDSGRSAVDLAQVTVPIIVPVLKAIHFESNMLNGGTMDRSFEQISWEGLTHISLDSISLLPEEYRAILDVSLKLKSFIIVRPGEGYGFPRLPVPTGLVSPKQLETLHLISCKEDMRPFLSAATVDLGTVKELVVSSCPGTLQTMQANDMGVNWTGIRTLKLSNTFGKQFIQDCRRRLSGASTFEVIPM</sequence>
<protein>
    <submittedName>
        <fullName evidence="3">Uncharacterized protein</fullName>
    </submittedName>
</protein>
<evidence type="ECO:0000313" key="4">
    <source>
        <dbReference type="Proteomes" id="UP001163798"/>
    </source>
</evidence>
<reference evidence="3" key="1">
    <citation type="submission" date="2022-08" db="EMBL/GenBank/DDBJ databases">
        <authorList>
            <consortium name="DOE Joint Genome Institute"/>
            <person name="Min B."/>
            <person name="Riley R."/>
            <person name="Sierra-Patev S."/>
            <person name="Naranjo-Ortiz M."/>
            <person name="Looney B."/>
            <person name="Konkel Z."/>
            <person name="Slot J.C."/>
            <person name="Sakamoto Y."/>
            <person name="Steenwyk J.L."/>
            <person name="Rokas A."/>
            <person name="Carro J."/>
            <person name="Camarero S."/>
            <person name="Ferreira P."/>
            <person name="Molpeceres G."/>
            <person name="Ruiz-Duenas F.J."/>
            <person name="Serrano A."/>
            <person name="Henrissat B."/>
            <person name="Drula E."/>
            <person name="Hughes K.W."/>
            <person name="Mata J.L."/>
            <person name="Ishikawa N.K."/>
            <person name="Vargas-Isla R."/>
            <person name="Ushijima S."/>
            <person name="Smith C.A."/>
            <person name="Ahrendt S."/>
            <person name="Andreopoulos W."/>
            <person name="He G."/>
            <person name="Labutti K."/>
            <person name="Lipzen A."/>
            <person name="Ng V."/>
            <person name="Sandor L."/>
            <person name="Barry K."/>
            <person name="Martinez A.T."/>
            <person name="Xiao Y."/>
            <person name="Gibbons J.G."/>
            <person name="Terashima K."/>
            <person name="Hibbett D.S."/>
            <person name="Grigoriev I.V."/>
        </authorList>
    </citation>
    <scope>NUCLEOTIDE SEQUENCE</scope>
    <source>
        <strain evidence="3">TFB10291</strain>
    </source>
</reference>
<name>A0AA38L5T7_9AGAR</name>
<accession>A0AA38L5T7</accession>
<keyword evidence="2" id="KW-1133">Transmembrane helix</keyword>
<organism evidence="3 4">
    <name type="scientific">Lentinula aff. detonsa</name>
    <dbReference type="NCBI Taxonomy" id="2804958"/>
    <lineage>
        <taxon>Eukaryota</taxon>
        <taxon>Fungi</taxon>
        <taxon>Dikarya</taxon>
        <taxon>Basidiomycota</taxon>
        <taxon>Agaricomycotina</taxon>
        <taxon>Agaricomycetes</taxon>
        <taxon>Agaricomycetidae</taxon>
        <taxon>Agaricales</taxon>
        <taxon>Marasmiineae</taxon>
        <taxon>Omphalotaceae</taxon>
        <taxon>Lentinula</taxon>
    </lineage>
</organism>
<keyword evidence="2" id="KW-0472">Membrane</keyword>
<gene>
    <name evidence="3" type="ORF">GGU10DRAFT_373526</name>
</gene>
<dbReference type="Proteomes" id="UP001163798">
    <property type="component" value="Unassembled WGS sequence"/>
</dbReference>